<evidence type="ECO:0000256" key="1">
    <source>
        <dbReference type="ARBA" id="ARBA00001933"/>
    </source>
</evidence>
<keyword evidence="9 10" id="KW-0663">Pyridoxal phosphate</keyword>
<feature type="site" description="Plays an important role in substrate specificity" evidence="10">
    <location>
        <position position="226"/>
    </location>
</feature>
<dbReference type="InterPro" id="IPR015421">
    <property type="entry name" value="PyrdxlP-dep_Trfase_major"/>
</dbReference>
<reference evidence="13 14" key="1">
    <citation type="submission" date="2019-02" db="EMBL/GenBank/DDBJ databases">
        <authorList>
            <person name="Manzano-Marin A."/>
            <person name="Manzano-Marin A."/>
        </authorList>
    </citation>
    <scope>NUCLEOTIDE SEQUENCE [LARGE SCALE GENOMIC DNA]</scope>
    <source>
        <strain evidence="13 14">BuCisplendens/pseudotsugae</strain>
    </source>
</reference>
<name>A0A451CWP2_9GAMM</name>
<evidence type="ECO:0000313" key="14">
    <source>
        <dbReference type="Proteomes" id="UP000294466"/>
    </source>
</evidence>
<dbReference type="Gene3D" id="3.40.640.10">
    <property type="entry name" value="Type I PLP-dependent aspartate aminotransferase-like (Major domain)"/>
    <property type="match status" value="1"/>
</dbReference>
<dbReference type="UniPathway" id="UPA00288">
    <property type="reaction ID" value="UER01023"/>
</dbReference>
<evidence type="ECO:0000256" key="10">
    <source>
        <dbReference type="HAMAP-Rule" id="MF_00051"/>
    </source>
</evidence>
<dbReference type="GO" id="GO:0030170">
    <property type="term" value="F:pyridoxal phosphate binding"/>
    <property type="evidence" value="ECO:0007669"/>
    <property type="project" value="UniProtKB-UniRule"/>
</dbReference>
<evidence type="ECO:0000256" key="2">
    <source>
        <dbReference type="ARBA" id="ARBA00004496"/>
    </source>
</evidence>
<gene>
    <name evidence="10 13" type="primary">glyA</name>
    <name evidence="13" type="ORF">BUCISPPS3390_190</name>
</gene>
<dbReference type="GO" id="GO:0035999">
    <property type="term" value="P:tetrahydrofolate interconversion"/>
    <property type="evidence" value="ECO:0007669"/>
    <property type="project" value="UniProtKB-UniRule"/>
</dbReference>
<comment type="subunit">
    <text evidence="4 10">Homodimer.</text>
</comment>
<dbReference type="GO" id="GO:0004372">
    <property type="term" value="F:glycine hydroxymethyltransferase activity"/>
    <property type="evidence" value="ECO:0007669"/>
    <property type="project" value="UniProtKB-UniRule"/>
</dbReference>
<feature type="binding site" evidence="10">
    <location>
        <position position="119"/>
    </location>
    <ligand>
        <name>(6S)-5,6,7,8-tetrahydrofolate</name>
        <dbReference type="ChEBI" id="CHEBI:57453"/>
    </ligand>
</feature>
<keyword evidence="8 10" id="KW-0808">Transferase</keyword>
<evidence type="ECO:0000256" key="3">
    <source>
        <dbReference type="ARBA" id="ARBA00006376"/>
    </source>
</evidence>
<comment type="pathway">
    <text evidence="10">Amino-acid biosynthesis; glycine biosynthesis; glycine from L-serine: step 1/1.</text>
</comment>
<dbReference type="GO" id="GO:0032259">
    <property type="term" value="P:methylation"/>
    <property type="evidence" value="ECO:0007669"/>
    <property type="project" value="UniProtKB-KW"/>
</dbReference>
<feature type="domain" description="Serine hydroxymethyltransferase-like" evidence="12">
    <location>
        <begin position="6"/>
        <end position="384"/>
    </location>
</feature>
<dbReference type="InterPro" id="IPR001085">
    <property type="entry name" value="Ser_HO-MeTrfase"/>
</dbReference>
<keyword evidence="7 10" id="KW-0028">Amino-acid biosynthesis</keyword>
<keyword evidence="13" id="KW-0489">Methyltransferase</keyword>
<dbReference type="HAMAP" id="MF_00051">
    <property type="entry name" value="SHMT"/>
    <property type="match status" value="1"/>
</dbReference>
<dbReference type="RefSeq" id="WP_154060797.1">
    <property type="nucleotide sequence ID" value="NZ_LR217692.1"/>
</dbReference>
<accession>A0A451CWP2</accession>
<keyword evidence="6 10" id="KW-0554">One-carbon metabolism</keyword>
<dbReference type="EC" id="2.1.2.1" evidence="10"/>
<comment type="similarity">
    <text evidence="3 10">Belongs to the SHMT family.</text>
</comment>
<comment type="catalytic activity">
    <reaction evidence="10">
        <text>(6R)-5,10-methylene-5,6,7,8-tetrahydrofolate + glycine + H2O = (6S)-5,6,7,8-tetrahydrofolate + L-serine</text>
        <dbReference type="Rhea" id="RHEA:15481"/>
        <dbReference type="ChEBI" id="CHEBI:15377"/>
        <dbReference type="ChEBI" id="CHEBI:15636"/>
        <dbReference type="ChEBI" id="CHEBI:33384"/>
        <dbReference type="ChEBI" id="CHEBI:57305"/>
        <dbReference type="ChEBI" id="CHEBI:57453"/>
        <dbReference type="EC" id="2.1.2.1"/>
    </reaction>
</comment>
<dbReference type="FunFam" id="3.40.640.10:FF:000001">
    <property type="entry name" value="Serine hydroxymethyltransferase"/>
    <property type="match status" value="1"/>
</dbReference>
<keyword evidence="5 10" id="KW-0963">Cytoplasm</keyword>
<dbReference type="PANTHER" id="PTHR11680">
    <property type="entry name" value="SERINE HYDROXYMETHYLTRANSFERASE"/>
    <property type="match status" value="1"/>
</dbReference>
<protein>
    <recommendedName>
        <fullName evidence="10">Serine hydroxymethyltransferase</fullName>
        <shortName evidence="10">SHMT</shortName>
        <shortName evidence="10">Serine methylase</shortName>
        <ecNumber evidence="10">2.1.2.1</ecNumber>
    </recommendedName>
</protein>
<comment type="subcellular location">
    <subcellularLocation>
        <location evidence="2 10">Cytoplasm</location>
    </subcellularLocation>
</comment>
<evidence type="ECO:0000259" key="12">
    <source>
        <dbReference type="Pfam" id="PF00464"/>
    </source>
</evidence>
<dbReference type="InterPro" id="IPR049943">
    <property type="entry name" value="Ser_HO-MeTrfase-like"/>
</dbReference>
<dbReference type="CDD" id="cd00378">
    <property type="entry name" value="SHMT"/>
    <property type="match status" value="1"/>
</dbReference>
<dbReference type="InterPro" id="IPR015424">
    <property type="entry name" value="PyrdxlP-dep_Trfase"/>
</dbReference>
<evidence type="ECO:0000256" key="8">
    <source>
        <dbReference type="ARBA" id="ARBA00022679"/>
    </source>
</evidence>
<comment type="pathway">
    <text evidence="10">One-carbon metabolism; tetrahydrofolate interconversion.</text>
</comment>
<comment type="cofactor">
    <cofactor evidence="1 10 11">
        <name>pyridoxal 5'-phosphate</name>
        <dbReference type="ChEBI" id="CHEBI:597326"/>
    </cofactor>
</comment>
<dbReference type="AlphaFoldDB" id="A0A451CWP2"/>
<feature type="binding site" evidence="10">
    <location>
        <begin position="123"/>
        <end position="125"/>
    </location>
    <ligand>
        <name>(6S)-5,6,7,8-tetrahydrofolate</name>
        <dbReference type="ChEBI" id="CHEBI:57453"/>
    </ligand>
</feature>
<evidence type="ECO:0000256" key="5">
    <source>
        <dbReference type="ARBA" id="ARBA00022490"/>
    </source>
</evidence>
<dbReference type="EMBL" id="LR217692">
    <property type="protein sequence ID" value="VFP77768.1"/>
    <property type="molecule type" value="Genomic_DNA"/>
</dbReference>
<dbReference type="UniPathway" id="UPA00193"/>
<evidence type="ECO:0000313" key="13">
    <source>
        <dbReference type="EMBL" id="VFP77768.1"/>
    </source>
</evidence>
<comment type="function">
    <text evidence="10">Catalyzes the reversible interconversion of serine and glycine with tetrahydrofolate (THF) serving as the one-carbon carrier. This reaction serves as the major source of one-carbon groups required for the biosynthesis of purines, thymidylate, methionine, and other important biomolecules. Also exhibits THF-independent aldolase activity toward beta-hydroxyamino acids, producing glycine and aldehydes, via a retro-aldol mechanism.</text>
</comment>
<comment type="caution">
    <text evidence="10">Lacks conserved residue(s) required for the propagation of feature annotation.</text>
</comment>
<dbReference type="GO" id="GO:0008168">
    <property type="term" value="F:methyltransferase activity"/>
    <property type="evidence" value="ECO:0007669"/>
    <property type="project" value="UniProtKB-KW"/>
</dbReference>
<dbReference type="PANTHER" id="PTHR11680:SF50">
    <property type="entry name" value="SERINE HYDROXYMETHYLTRANSFERASE"/>
    <property type="match status" value="1"/>
</dbReference>
<dbReference type="NCBIfam" id="NF000586">
    <property type="entry name" value="PRK00011.1"/>
    <property type="match status" value="1"/>
</dbReference>
<dbReference type="Gene3D" id="3.90.1150.10">
    <property type="entry name" value="Aspartate Aminotransferase, domain 1"/>
    <property type="match status" value="1"/>
</dbReference>
<dbReference type="GO" id="GO:0005829">
    <property type="term" value="C:cytosol"/>
    <property type="evidence" value="ECO:0007669"/>
    <property type="project" value="TreeGrafter"/>
</dbReference>
<feature type="binding site" evidence="10">
    <location>
        <begin position="353"/>
        <end position="355"/>
    </location>
    <ligand>
        <name>(6S)-5,6,7,8-tetrahydrofolate</name>
        <dbReference type="ChEBI" id="CHEBI:57453"/>
    </ligand>
</feature>
<evidence type="ECO:0000256" key="7">
    <source>
        <dbReference type="ARBA" id="ARBA00022605"/>
    </source>
</evidence>
<evidence type="ECO:0000256" key="4">
    <source>
        <dbReference type="ARBA" id="ARBA00011738"/>
    </source>
</evidence>
<dbReference type="Pfam" id="PF00464">
    <property type="entry name" value="SHMT"/>
    <property type="match status" value="1"/>
</dbReference>
<dbReference type="SUPFAM" id="SSF53383">
    <property type="entry name" value="PLP-dependent transferases"/>
    <property type="match status" value="1"/>
</dbReference>
<sequence>MINKKLQTADNEIWNLIQKEKIRQESCINLIASENYASHSILEAQGSCLTNKYAEGYIGNRFYNGCNIIDKIESIAINRAKKLFNVEYANVQPHSGSQANFAIFQALLKPRDVILGMNLNHGGHLTHGSTVNFSGKLYKSYTYGITSNGEIDYKNFQYLSMLHRPKMIIGGFSAYSGICDWQYMRKIADKINAYFFVDISHIVGLIIAGLYPNPIKYAHVVSTTTHKILGGPRGGLILSNNGNKTLYSKLNASVFPGSQGGPLMHVIAAKAVSFKEALSSEFLLLQKNTIIFAKKMVEIFLEKKFRIISRHTKNHLFLVDVSTKGITGKEASDILSTARIIVNKNTIPNDSKTPFITSGIRIGTPALAKRKFKINDVSQITYWICEILNNPYDLSYIQKIKKRTKKLCKKYPIYNV</sequence>
<feature type="modified residue" description="N6-(pyridoxal phosphate)lysine" evidence="10 11">
    <location>
        <position position="227"/>
    </location>
</feature>
<dbReference type="InterPro" id="IPR015422">
    <property type="entry name" value="PyrdxlP-dep_Trfase_small"/>
</dbReference>
<dbReference type="InterPro" id="IPR039429">
    <property type="entry name" value="SHMT-like_dom"/>
</dbReference>
<organism evidence="13 14">
    <name type="scientific">Buchnera aphidicola</name>
    <name type="common">Cinara cf. splendens/pseudotsugae 3390</name>
    <dbReference type="NCBI Taxonomy" id="2518980"/>
    <lineage>
        <taxon>Bacteria</taxon>
        <taxon>Pseudomonadati</taxon>
        <taxon>Pseudomonadota</taxon>
        <taxon>Gammaproteobacteria</taxon>
        <taxon>Enterobacterales</taxon>
        <taxon>Erwiniaceae</taxon>
        <taxon>Buchnera</taxon>
    </lineage>
</organism>
<dbReference type="OrthoDB" id="9803846at2"/>
<dbReference type="PIRSF" id="PIRSF000412">
    <property type="entry name" value="SHMT"/>
    <property type="match status" value="1"/>
</dbReference>
<proteinExistence type="inferred from homology"/>
<evidence type="ECO:0000256" key="9">
    <source>
        <dbReference type="ARBA" id="ARBA00022898"/>
    </source>
</evidence>
<evidence type="ECO:0000256" key="11">
    <source>
        <dbReference type="PIRSR" id="PIRSR000412-50"/>
    </source>
</evidence>
<dbReference type="GO" id="GO:0019264">
    <property type="term" value="P:glycine biosynthetic process from serine"/>
    <property type="evidence" value="ECO:0007669"/>
    <property type="project" value="UniProtKB-UniRule"/>
</dbReference>
<dbReference type="Proteomes" id="UP000294466">
    <property type="component" value="Chromosome"/>
</dbReference>
<evidence type="ECO:0000256" key="6">
    <source>
        <dbReference type="ARBA" id="ARBA00022563"/>
    </source>
</evidence>